<evidence type="ECO:0000313" key="1">
    <source>
        <dbReference type="EMBL" id="GBP69661.1"/>
    </source>
</evidence>
<dbReference type="AlphaFoldDB" id="A0A4C1Y072"/>
<proteinExistence type="predicted"/>
<reference evidence="1 2" key="1">
    <citation type="journal article" date="2019" name="Commun. Biol.">
        <title>The bagworm genome reveals a unique fibroin gene that provides high tensile strength.</title>
        <authorList>
            <person name="Kono N."/>
            <person name="Nakamura H."/>
            <person name="Ohtoshi R."/>
            <person name="Tomita M."/>
            <person name="Numata K."/>
            <person name="Arakawa K."/>
        </authorList>
    </citation>
    <scope>NUCLEOTIDE SEQUENCE [LARGE SCALE GENOMIC DNA]</scope>
</reference>
<comment type="caution">
    <text evidence="1">The sequence shown here is derived from an EMBL/GenBank/DDBJ whole genome shotgun (WGS) entry which is preliminary data.</text>
</comment>
<name>A0A4C1Y072_EUMVA</name>
<accession>A0A4C1Y072</accession>
<keyword evidence="2" id="KW-1185">Reference proteome</keyword>
<organism evidence="1 2">
    <name type="scientific">Eumeta variegata</name>
    <name type="common">Bagworm moth</name>
    <name type="synonym">Eumeta japonica</name>
    <dbReference type="NCBI Taxonomy" id="151549"/>
    <lineage>
        <taxon>Eukaryota</taxon>
        <taxon>Metazoa</taxon>
        <taxon>Ecdysozoa</taxon>
        <taxon>Arthropoda</taxon>
        <taxon>Hexapoda</taxon>
        <taxon>Insecta</taxon>
        <taxon>Pterygota</taxon>
        <taxon>Neoptera</taxon>
        <taxon>Endopterygota</taxon>
        <taxon>Lepidoptera</taxon>
        <taxon>Glossata</taxon>
        <taxon>Ditrysia</taxon>
        <taxon>Tineoidea</taxon>
        <taxon>Psychidae</taxon>
        <taxon>Oiketicinae</taxon>
        <taxon>Eumeta</taxon>
    </lineage>
</organism>
<protein>
    <submittedName>
        <fullName evidence="1">Uncharacterized protein</fullName>
    </submittedName>
</protein>
<sequence length="117" mass="13421">MARKRKNFHGVSNKTSLSLIGVLPDQAGYGDVAFASHDMIYLREISRDPLSGSRRRMSRRLRLDGAGITSLTNKVLERFPRRPGPRPSAAARSNFVQFELDPFYPRLIERCHLWTHK</sequence>
<dbReference type="Proteomes" id="UP000299102">
    <property type="component" value="Unassembled WGS sequence"/>
</dbReference>
<gene>
    <name evidence="1" type="ORF">EVAR_49913_1</name>
</gene>
<evidence type="ECO:0000313" key="2">
    <source>
        <dbReference type="Proteomes" id="UP000299102"/>
    </source>
</evidence>
<dbReference type="EMBL" id="BGZK01001048">
    <property type="protein sequence ID" value="GBP69661.1"/>
    <property type="molecule type" value="Genomic_DNA"/>
</dbReference>